<dbReference type="CDD" id="cd00586">
    <property type="entry name" value="4HBT"/>
    <property type="match status" value="1"/>
</dbReference>
<keyword evidence="3" id="KW-1185">Reference proteome</keyword>
<dbReference type="Gene3D" id="3.10.129.10">
    <property type="entry name" value="Hotdog Thioesterase"/>
    <property type="match status" value="1"/>
</dbReference>
<accession>A0A7Y7IG99</accession>
<dbReference type="RefSeq" id="WP_176634222.1">
    <property type="nucleotide sequence ID" value="NZ_JAAMFM010000006.1"/>
</dbReference>
<dbReference type="AlphaFoldDB" id="A0A7Y7IG99"/>
<gene>
    <name evidence="2" type="ORF">G6034_06090</name>
</gene>
<dbReference type="EMBL" id="JAAMFM010000006">
    <property type="protein sequence ID" value="NVM94485.1"/>
    <property type="molecule type" value="Genomic_DNA"/>
</dbReference>
<dbReference type="GO" id="GO:0047617">
    <property type="term" value="F:fatty acyl-CoA hydrolase activity"/>
    <property type="evidence" value="ECO:0007669"/>
    <property type="project" value="TreeGrafter"/>
</dbReference>
<dbReference type="InterPro" id="IPR029069">
    <property type="entry name" value="HotDog_dom_sf"/>
</dbReference>
<protein>
    <submittedName>
        <fullName evidence="2">Acyl-CoA thioesterase</fullName>
    </submittedName>
</protein>
<comment type="caution">
    <text evidence="2">The sequence shown here is derived from an EMBL/GenBank/DDBJ whole genome shotgun (WGS) entry which is preliminary data.</text>
</comment>
<reference evidence="2 3" key="1">
    <citation type="submission" date="2020-02" db="EMBL/GenBank/DDBJ databases">
        <title>Genome sequence of strain AETb3-4.</title>
        <authorList>
            <person name="Gao J."/>
            <person name="Zhang X."/>
        </authorList>
    </citation>
    <scope>NUCLEOTIDE SEQUENCE [LARGE SCALE GENOMIC DNA]</scope>
    <source>
        <strain evidence="2 3">AETb3-4</strain>
    </source>
</reference>
<dbReference type="InterPro" id="IPR050563">
    <property type="entry name" value="4-hydroxybenzoyl-CoA_TE"/>
</dbReference>
<dbReference type="Proteomes" id="UP000543556">
    <property type="component" value="Unassembled WGS sequence"/>
</dbReference>
<evidence type="ECO:0000256" key="1">
    <source>
        <dbReference type="SAM" id="MobiDB-lite"/>
    </source>
</evidence>
<organism evidence="2 3">
    <name type="scientific">Arthrobacter wenxiniae</name>
    <dbReference type="NCBI Taxonomy" id="2713570"/>
    <lineage>
        <taxon>Bacteria</taxon>
        <taxon>Bacillati</taxon>
        <taxon>Actinomycetota</taxon>
        <taxon>Actinomycetes</taxon>
        <taxon>Micrococcales</taxon>
        <taxon>Micrococcaceae</taxon>
        <taxon>Arthrobacter</taxon>
    </lineage>
</organism>
<dbReference type="PANTHER" id="PTHR31793:SF24">
    <property type="entry name" value="LONG-CHAIN ACYL-COA THIOESTERASE FADM"/>
    <property type="match status" value="1"/>
</dbReference>
<evidence type="ECO:0000313" key="2">
    <source>
        <dbReference type="EMBL" id="NVM94485.1"/>
    </source>
</evidence>
<dbReference type="SUPFAM" id="SSF54637">
    <property type="entry name" value="Thioesterase/thiol ester dehydrase-isomerase"/>
    <property type="match status" value="1"/>
</dbReference>
<dbReference type="PANTHER" id="PTHR31793">
    <property type="entry name" value="4-HYDROXYBENZOYL-COA THIOESTERASE FAMILY MEMBER"/>
    <property type="match status" value="1"/>
</dbReference>
<sequence length="175" mass="19091">MAQAIQISLQVRFGDIDAYNHVNNVVYLQYLEDARIRLIHTPFAPGHSPGGATSFNDLIGNELFTLVGRNEIEYLAPIAFRTEPVFVNIWVTNVGGSSFDFGYTITDADTSAVFAQAATSMVLVSRATGRPVRLTEPQRAALETWRGGPVPFRRRPPEPPAGVDHPAVPATEGAR</sequence>
<dbReference type="Pfam" id="PF13279">
    <property type="entry name" value="4HBT_2"/>
    <property type="match status" value="1"/>
</dbReference>
<name>A0A7Y7IG99_9MICC</name>
<evidence type="ECO:0000313" key="3">
    <source>
        <dbReference type="Proteomes" id="UP000543556"/>
    </source>
</evidence>
<feature type="region of interest" description="Disordered" evidence="1">
    <location>
        <begin position="147"/>
        <end position="175"/>
    </location>
</feature>
<proteinExistence type="predicted"/>